<evidence type="ECO:0000256" key="1">
    <source>
        <dbReference type="SAM" id="MobiDB-lite"/>
    </source>
</evidence>
<name>A0A1Y2APM8_9TREE</name>
<dbReference type="OrthoDB" id="3238794at2759"/>
<dbReference type="Pfam" id="PF00596">
    <property type="entry name" value="Aldolase_II"/>
    <property type="match status" value="1"/>
</dbReference>
<sequence length="289" mass="31191">MPTATLTQEDTASTTSKNATLRLRGAAASARSKKYTQPTFASKEDERKYQKERLAASFRIFSKLGFDEGVAGHITVRDAINPHAFWVNPYGVAFDLMTVSDLLLIDHDGNVLEGSGKPGDGQIYNAAGFAIHGAVHAMRPDVHAAAHSHTTFGRAFSVLGRNVDIASHDAAQFADTVRLYDNFGGIVLDDEEGRNICKALGPDGKGVILRNHGILTAAQSVDAAVAYFVRLEQLCESQLLSDALGSPTSINQEDIAAVFAAHGGEDEAFFQAQEMFEWIEQETGGDYKL</sequence>
<feature type="compositionally biased region" description="Polar residues" evidence="1">
    <location>
        <begin position="1"/>
        <end position="18"/>
    </location>
</feature>
<gene>
    <name evidence="3" type="ORF">BCR39DRAFT_546782</name>
</gene>
<dbReference type="InterPro" id="IPR001303">
    <property type="entry name" value="Aldolase_II/adducin_N"/>
</dbReference>
<evidence type="ECO:0000259" key="2">
    <source>
        <dbReference type="SMART" id="SM01007"/>
    </source>
</evidence>
<evidence type="ECO:0000313" key="3">
    <source>
        <dbReference type="EMBL" id="ORY24482.1"/>
    </source>
</evidence>
<feature type="compositionally biased region" description="Low complexity" evidence="1">
    <location>
        <begin position="19"/>
        <end position="30"/>
    </location>
</feature>
<dbReference type="STRING" id="71784.A0A1Y2APM8"/>
<dbReference type="Proteomes" id="UP000193986">
    <property type="component" value="Unassembled WGS sequence"/>
</dbReference>
<keyword evidence="4" id="KW-1185">Reference proteome</keyword>
<dbReference type="SUPFAM" id="SSF53639">
    <property type="entry name" value="AraD/HMP-PK domain-like"/>
    <property type="match status" value="1"/>
</dbReference>
<dbReference type="Gene3D" id="3.40.225.10">
    <property type="entry name" value="Class II aldolase/adducin N-terminal domain"/>
    <property type="match status" value="1"/>
</dbReference>
<dbReference type="PANTHER" id="PTHR10672:SF39">
    <property type="entry name" value="CLASS II ALDOLASE_ADDUCIN N-TERMINAL DOMAIN-CONTAINING PROTEIN"/>
    <property type="match status" value="1"/>
</dbReference>
<dbReference type="GO" id="GO:0005856">
    <property type="term" value="C:cytoskeleton"/>
    <property type="evidence" value="ECO:0007669"/>
    <property type="project" value="TreeGrafter"/>
</dbReference>
<dbReference type="NCBIfam" id="NF004855">
    <property type="entry name" value="PRK06208.1"/>
    <property type="match status" value="1"/>
</dbReference>
<evidence type="ECO:0000313" key="4">
    <source>
        <dbReference type="Proteomes" id="UP000193986"/>
    </source>
</evidence>
<proteinExistence type="predicted"/>
<organism evidence="3 4">
    <name type="scientific">Naematelia encephala</name>
    <dbReference type="NCBI Taxonomy" id="71784"/>
    <lineage>
        <taxon>Eukaryota</taxon>
        <taxon>Fungi</taxon>
        <taxon>Dikarya</taxon>
        <taxon>Basidiomycota</taxon>
        <taxon>Agaricomycotina</taxon>
        <taxon>Tremellomycetes</taxon>
        <taxon>Tremellales</taxon>
        <taxon>Naemateliaceae</taxon>
        <taxon>Naematelia</taxon>
    </lineage>
</organism>
<protein>
    <submittedName>
        <fullName evidence="3">Class II aldolase/adducin domain protein</fullName>
    </submittedName>
</protein>
<feature type="domain" description="Class II aldolase/adducin N-terminal" evidence="2">
    <location>
        <begin position="52"/>
        <end position="239"/>
    </location>
</feature>
<feature type="region of interest" description="Disordered" evidence="1">
    <location>
        <begin position="1"/>
        <end position="46"/>
    </location>
</feature>
<dbReference type="EMBL" id="MCFC01000067">
    <property type="protein sequence ID" value="ORY24482.1"/>
    <property type="molecule type" value="Genomic_DNA"/>
</dbReference>
<dbReference type="AlphaFoldDB" id="A0A1Y2APM8"/>
<dbReference type="InParanoid" id="A0A1Y2APM8"/>
<dbReference type="PANTHER" id="PTHR10672">
    <property type="entry name" value="ADDUCIN"/>
    <property type="match status" value="1"/>
</dbReference>
<dbReference type="GO" id="GO:0051015">
    <property type="term" value="F:actin filament binding"/>
    <property type="evidence" value="ECO:0007669"/>
    <property type="project" value="TreeGrafter"/>
</dbReference>
<reference evidence="3 4" key="1">
    <citation type="submission" date="2016-07" db="EMBL/GenBank/DDBJ databases">
        <title>Pervasive Adenine N6-methylation of Active Genes in Fungi.</title>
        <authorList>
            <consortium name="DOE Joint Genome Institute"/>
            <person name="Mondo S.J."/>
            <person name="Dannebaum R.O."/>
            <person name="Kuo R.C."/>
            <person name="Labutti K."/>
            <person name="Haridas S."/>
            <person name="Kuo A."/>
            <person name="Salamov A."/>
            <person name="Ahrendt S.R."/>
            <person name="Lipzen A."/>
            <person name="Sullivan W."/>
            <person name="Andreopoulos W.B."/>
            <person name="Clum A."/>
            <person name="Lindquist E."/>
            <person name="Daum C."/>
            <person name="Ramamoorthy G.K."/>
            <person name="Gryganskyi A."/>
            <person name="Culley D."/>
            <person name="Magnuson J.K."/>
            <person name="James T.Y."/>
            <person name="O'Malley M.A."/>
            <person name="Stajich J.E."/>
            <person name="Spatafora J.W."/>
            <person name="Visel A."/>
            <person name="Grigoriev I.V."/>
        </authorList>
    </citation>
    <scope>NUCLEOTIDE SEQUENCE [LARGE SCALE GENOMIC DNA]</scope>
    <source>
        <strain evidence="3 4">68-887.2</strain>
    </source>
</reference>
<accession>A0A1Y2APM8</accession>
<dbReference type="InterPro" id="IPR036409">
    <property type="entry name" value="Aldolase_II/adducin_N_sf"/>
</dbReference>
<dbReference type="FunFam" id="3.40.225.10:FF:000009">
    <property type="entry name" value="Class II aldolase/adducin N-terminal"/>
    <property type="match status" value="1"/>
</dbReference>
<dbReference type="InterPro" id="IPR051017">
    <property type="entry name" value="Aldolase-II_Adducin_sf"/>
</dbReference>
<dbReference type="SMART" id="SM01007">
    <property type="entry name" value="Aldolase_II"/>
    <property type="match status" value="1"/>
</dbReference>
<comment type="caution">
    <text evidence="3">The sequence shown here is derived from an EMBL/GenBank/DDBJ whole genome shotgun (WGS) entry which is preliminary data.</text>
</comment>